<dbReference type="Proteomes" id="UP000034881">
    <property type="component" value="Unassembled WGS sequence"/>
</dbReference>
<keyword evidence="1" id="KW-0689">Ribosomal protein</keyword>
<dbReference type="PANTHER" id="PTHR38471">
    <property type="entry name" value="FOUR HELIX BUNDLE PROTEIN"/>
    <property type="match status" value="1"/>
</dbReference>
<protein>
    <submittedName>
        <fullName evidence="1">S23 ribosomal protein</fullName>
    </submittedName>
</protein>
<dbReference type="Pfam" id="PF05635">
    <property type="entry name" value="23S_rRNA_IVP"/>
    <property type="match status" value="1"/>
</dbReference>
<dbReference type="InterPro" id="IPR036583">
    <property type="entry name" value="23S_rRNA_IVS_sf"/>
</dbReference>
<organism evidence="1 2">
    <name type="scientific">Candidatus Daviesbacteria bacterium GW2011_GWC2_40_12</name>
    <dbReference type="NCBI Taxonomy" id="1618431"/>
    <lineage>
        <taxon>Bacteria</taxon>
        <taxon>Candidatus Daviesiibacteriota</taxon>
    </lineage>
</organism>
<dbReference type="InterPro" id="IPR012657">
    <property type="entry name" value="23S_rRNA-intervening_sequence"/>
</dbReference>
<dbReference type="EMBL" id="LBYB01000003">
    <property type="protein sequence ID" value="KKR42209.1"/>
    <property type="molecule type" value="Genomic_DNA"/>
</dbReference>
<comment type="caution">
    <text evidence="1">The sequence shown here is derived from an EMBL/GenBank/DDBJ whole genome shotgun (WGS) entry which is preliminary data.</text>
</comment>
<keyword evidence="1" id="KW-0687">Ribonucleoprotein</keyword>
<dbReference type="AlphaFoldDB" id="A0A0G0QP71"/>
<gene>
    <name evidence="1" type="ORF">UT77_C0003G0004</name>
</gene>
<evidence type="ECO:0000313" key="2">
    <source>
        <dbReference type="Proteomes" id="UP000034881"/>
    </source>
</evidence>
<proteinExistence type="predicted"/>
<name>A0A0G0QP71_9BACT</name>
<dbReference type="PANTHER" id="PTHR38471:SF2">
    <property type="entry name" value="FOUR HELIX BUNDLE PROTEIN"/>
    <property type="match status" value="1"/>
</dbReference>
<dbReference type="SUPFAM" id="SSF158446">
    <property type="entry name" value="IVS-encoded protein-like"/>
    <property type="match status" value="1"/>
</dbReference>
<reference evidence="1 2" key="1">
    <citation type="journal article" date="2015" name="Nature">
        <title>rRNA introns, odd ribosomes, and small enigmatic genomes across a large radiation of phyla.</title>
        <authorList>
            <person name="Brown C.T."/>
            <person name="Hug L.A."/>
            <person name="Thomas B.C."/>
            <person name="Sharon I."/>
            <person name="Castelle C.J."/>
            <person name="Singh A."/>
            <person name="Wilkins M.J."/>
            <person name="Williams K.H."/>
            <person name="Banfield J.F."/>
        </authorList>
    </citation>
    <scope>NUCLEOTIDE SEQUENCE [LARGE SCALE GENOMIC DNA]</scope>
</reference>
<accession>A0A0G0QP71</accession>
<sequence length="121" mass="13518">MNTHKFRKLTVWQRSIQFVSLIYNITSRFPKEEKFGLIDQIRRAAVSICLNIAEGTGAGSDAEFIRFLRMAQRSAYEVIAALEIAINLKMANYTSINDAISEADQLSAMLSGLIKSLKADS</sequence>
<dbReference type="CDD" id="cd16377">
    <property type="entry name" value="23S_rRNA_IVP_like"/>
    <property type="match status" value="1"/>
</dbReference>
<dbReference type="NCBIfam" id="TIGR02436">
    <property type="entry name" value="four helix bundle protein"/>
    <property type="match status" value="1"/>
</dbReference>
<dbReference type="GO" id="GO:0005840">
    <property type="term" value="C:ribosome"/>
    <property type="evidence" value="ECO:0007669"/>
    <property type="project" value="UniProtKB-KW"/>
</dbReference>
<dbReference type="Gene3D" id="1.20.1440.60">
    <property type="entry name" value="23S rRNA-intervening sequence"/>
    <property type="match status" value="1"/>
</dbReference>
<evidence type="ECO:0000313" key="1">
    <source>
        <dbReference type="EMBL" id="KKR42209.1"/>
    </source>
</evidence>